<dbReference type="UniPathway" id="UPA00251">
    <property type="reaction ID" value="UER00321"/>
</dbReference>
<dbReference type="PROSITE" id="PS00907">
    <property type="entry name" value="UROD_2"/>
    <property type="match status" value="1"/>
</dbReference>
<sequence>MSNIPILDTLNKITKSPPPIWFMRQAGRYLPEYKEIRQLAGGFIELCLNPQMACEVTIQPIKRFNLNAAIVFSDILLITLALGYKLKFIEGKGPIISPVENEKNIPLFNEDKFHNRIKNVYETISRIKEILPKEIAIIGFAGSPWTVAAYMLEGGSSRDYTKIKIWAFKRTKSFQILIDLLIDATIEYLNKQILAGAQIIQLFDSWAGIAPESIFKQWIIEPTKKIVQQIKNLHPSIKIIGFARGAGAMIEDYASCTGIDAVGLDSNIPLRTAYKLQNTIPIQGNLDPIALLVGGNALKKETNRIIQSLSSGPLIFNLGHGVLPQTPINNVIELIKQIRS</sequence>
<organism evidence="12 13">
    <name type="scientific">Candidatus Endolissoclinum faulkneri L5</name>
    <dbReference type="NCBI Taxonomy" id="1401328"/>
    <lineage>
        <taxon>Bacteria</taxon>
        <taxon>Pseudomonadati</taxon>
        <taxon>Pseudomonadota</taxon>
        <taxon>Alphaproteobacteria</taxon>
        <taxon>Rhodospirillales</taxon>
        <taxon>Rhodospirillaceae</taxon>
        <taxon>Candidatus Endolissoclinum</taxon>
    </lineage>
</organism>
<dbReference type="eggNOG" id="COG0407">
    <property type="taxonomic scope" value="Bacteria"/>
</dbReference>
<feature type="site" description="Transition state stabilizer" evidence="7">
    <location>
        <position position="74"/>
    </location>
</feature>
<dbReference type="InterPro" id="IPR006361">
    <property type="entry name" value="Uroporphyrinogen_deCO2ase_HemE"/>
</dbReference>
<evidence type="ECO:0000313" key="13">
    <source>
        <dbReference type="Proteomes" id="UP000018700"/>
    </source>
</evidence>
<evidence type="ECO:0000256" key="4">
    <source>
        <dbReference type="ARBA" id="ARBA00022793"/>
    </source>
</evidence>
<dbReference type="Gene3D" id="3.20.20.210">
    <property type="match status" value="1"/>
</dbReference>
<comment type="similarity">
    <text evidence="2 7 9">Belongs to the uroporphyrinogen decarboxylase family.</text>
</comment>
<comment type="subunit">
    <text evidence="7">Homodimer.</text>
</comment>
<reference evidence="12 13" key="1">
    <citation type="journal article" date="2013" name="PLoS ONE">
        <title>Bacterial endosymbiosis in a chordate host: long-term co-evolution and conservation of secondary metabolism.</title>
        <authorList>
            <person name="Kwan J.C."/>
            <person name="Schmidt E.W."/>
        </authorList>
    </citation>
    <scope>NUCLEOTIDE SEQUENCE [LARGE SCALE GENOMIC DNA]</scope>
    <source>
        <strain evidence="13">faulkneri L5</strain>
    </source>
</reference>
<keyword evidence="13" id="KW-1185">Reference proteome</keyword>
<comment type="function">
    <text evidence="7">Catalyzes the decarboxylation of four acetate groups of uroporphyrinogen-III to yield coproporphyrinogen-III.</text>
</comment>
<comment type="catalytic activity">
    <reaction evidence="7 8">
        <text>uroporphyrinogen III + 4 H(+) = coproporphyrinogen III + 4 CO2</text>
        <dbReference type="Rhea" id="RHEA:19865"/>
        <dbReference type="ChEBI" id="CHEBI:15378"/>
        <dbReference type="ChEBI" id="CHEBI:16526"/>
        <dbReference type="ChEBI" id="CHEBI:57308"/>
        <dbReference type="ChEBI" id="CHEBI:57309"/>
        <dbReference type="EC" id="4.1.1.37"/>
    </reaction>
</comment>
<evidence type="ECO:0000256" key="9">
    <source>
        <dbReference type="RuleBase" id="RU004169"/>
    </source>
</evidence>
<dbReference type="HAMAP" id="MF_00218">
    <property type="entry name" value="URO_D"/>
    <property type="match status" value="1"/>
</dbReference>
<feature type="binding site" evidence="7">
    <location>
        <begin position="24"/>
        <end position="28"/>
    </location>
    <ligand>
        <name>substrate</name>
    </ligand>
</feature>
<proteinExistence type="inferred from homology"/>
<dbReference type="GO" id="GO:0019353">
    <property type="term" value="P:protoporphyrinogen IX biosynthetic process from glutamate"/>
    <property type="evidence" value="ECO:0007669"/>
    <property type="project" value="TreeGrafter"/>
</dbReference>
<evidence type="ECO:0000313" key="12">
    <source>
        <dbReference type="EMBL" id="AHC74022.1"/>
    </source>
</evidence>
<keyword evidence="6 7" id="KW-0627">Porphyrin biosynthesis</keyword>
<dbReference type="InterPro" id="IPR000257">
    <property type="entry name" value="Uroporphyrinogen_deCOase"/>
</dbReference>
<feature type="binding site" evidence="7">
    <location>
        <position position="205"/>
    </location>
    <ligand>
        <name>substrate</name>
    </ligand>
</feature>
<name>V9TV28_9PROT</name>
<keyword evidence="4 7" id="KW-0210">Decarboxylase</keyword>
<dbReference type="SUPFAM" id="SSF51726">
    <property type="entry name" value="UROD/MetE-like"/>
    <property type="match status" value="1"/>
</dbReference>
<evidence type="ECO:0000256" key="5">
    <source>
        <dbReference type="ARBA" id="ARBA00023239"/>
    </source>
</evidence>
<dbReference type="GO" id="GO:0005829">
    <property type="term" value="C:cytosol"/>
    <property type="evidence" value="ECO:0007669"/>
    <property type="project" value="TreeGrafter"/>
</dbReference>
<comment type="caution">
    <text evidence="7">Lacks conserved residue(s) required for the propagation of feature annotation.</text>
</comment>
<feature type="binding site" evidence="7">
    <location>
        <position position="74"/>
    </location>
    <ligand>
        <name>substrate</name>
    </ligand>
</feature>
<evidence type="ECO:0000259" key="11">
    <source>
        <dbReference type="PROSITE" id="PS00907"/>
    </source>
</evidence>
<dbReference type="EMBL" id="CP006745">
    <property type="protein sequence ID" value="AHC74022.1"/>
    <property type="molecule type" value="Genomic_DNA"/>
</dbReference>
<accession>V9TV28</accession>
<evidence type="ECO:0000256" key="3">
    <source>
        <dbReference type="ARBA" id="ARBA00012288"/>
    </source>
</evidence>
<gene>
    <name evidence="7 12" type="primary">hemE</name>
    <name evidence="12" type="ORF">P856_824</name>
</gene>
<dbReference type="Proteomes" id="UP000018700">
    <property type="component" value="Chromosome"/>
</dbReference>
<dbReference type="GO" id="GO:0004853">
    <property type="term" value="F:uroporphyrinogen decarboxylase activity"/>
    <property type="evidence" value="ECO:0007669"/>
    <property type="project" value="UniProtKB-UniRule"/>
</dbReference>
<evidence type="ECO:0000259" key="10">
    <source>
        <dbReference type="PROSITE" id="PS00906"/>
    </source>
</evidence>
<evidence type="ECO:0000256" key="6">
    <source>
        <dbReference type="ARBA" id="ARBA00023244"/>
    </source>
</evidence>
<feature type="domain" description="Uroporphyrinogen decarboxylase (URO-D)" evidence="11">
    <location>
        <begin position="138"/>
        <end position="154"/>
    </location>
</feature>
<feature type="binding site" evidence="7">
    <location>
        <position position="150"/>
    </location>
    <ligand>
        <name>substrate</name>
    </ligand>
</feature>
<dbReference type="HOGENOM" id="CLU_040933_0_0_5"/>
<dbReference type="RefSeq" id="WP_025300896.1">
    <property type="nucleotide sequence ID" value="NZ_CP006745.1"/>
</dbReference>
<dbReference type="EC" id="4.1.1.37" evidence="3 7"/>
<protein>
    <recommendedName>
        <fullName evidence="3 7">Uroporphyrinogen decarboxylase</fullName>
        <shortName evidence="7">UPD</shortName>
        <shortName evidence="7">URO-D</shortName>
        <ecNumber evidence="3 7">4.1.1.37</ecNumber>
    </recommendedName>
</protein>
<evidence type="ECO:0000256" key="8">
    <source>
        <dbReference type="RuleBase" id="RU000554"/>
    </source>
</evidence>
<comment type="subcellular location">
    <subcellularLocation>
        <location evidence="7">Cytoplasm</location>
    </subcellularLocation>
</comment>
<dbReference type="CDD" id="cd00717">
    <property type="entry name" value="URO-D"/>
    <property type="match status" value="1"/>
</dbReference>
<dbReference type="PATRIC" id="fig|1401328.3.peg.833"/>
<keyword evidence="7" id="KW-0963">Cytoplasm</keyword>
<dbReference type="KEGG" id="efk:P856_824"/>
<dbReference type="PANTHER" id="PTHR21091">
    <property type="entry name" value="METHYLTETRAHYDROFOLATE:HOMOCYSTEINE METHYLTRANSFERASE RELATED"/>
    <property type="match status" value="1"/>
</dbReference>
<dbReference type="NCBIfam" id="TIGR01464">
    <property type="entry name" value="hemE"/>
    <property type="match status" value="1"/>
</dbReference>
<evidence type="ECO:0000256" key="1">
    <source>
        <dbReference type="ARBA" id="ARBA00004804"/>
    </source>
</evidence>
<feature type="binding site" evidence="7">
    <location>
        <position position="320"/>
    </location>
    <ligand>
        <name>substrate</name>
    </ligand>
</feature>
<evidence type="ECO:0000256" key="2">
    <source>
        <dbReference type="ARBA" id="ARBA00009935"/>
    </source>
</evidence>
<dbReference type="STRING" id="1401328.P856_824"/>
<dbReference type="AlphaFoldDB" id="V9TV28"/>
<dbReference type="PANTHER" id="PTHR21091:SF169">
    <property type="entry name" value="UROPORPHYRINOGEN DECARBOXYLASE"/>
    <property type="match status" value="1"/>
</dbReference>
<keyword evidence="5 7" id="KW-0456">Lyase</keyword>
<feature type="domain" description="Uroporphyrinogen decarboxylase (URO-D)" evidence="10">
    <location>
        <begin position="19"/>
        <end position="28"/>
    </location>
</feature>
<comment type="pathway">
    <text evidence="1 7 8">Porphyrin-containing compound metabolism; protoporphyrin-IX biosynthesis; coproporphyrinogen-III from 5-aminolevulinate: step 4/4.</text>
</comment>
<evidence type="ECO:0000256" key="7">
    <source>
        <dbReference type="HAMAP-Rule" id="MF_00218"/>
    </source>
</evidence>
<dbReference type="InterPro" id="IPR038071">
    <property type="entry name" value="UROD/MetE-like_sf"/>
</dbReference>
<dbReference type="OrthoDB" id="9806656at2"/>
<dbReference type="PROSITE" id="PS00906">
    <property type="entry name" value="UROD_1"/>
    <property type="match status" value="1"/>
</dbReference>
<dbReference type="Pfam" id="PF01208">
    <property type="entry name" value="URO-D"/>
    <property type="match status" value="1"/>
</dbReference>